<dbReference type="Proteomes" id="UP000295707">
    <property type="component" value="Unassembled WGS sequence"/>
</dbReference>
<accession>A0A4R1HA07</accession>
<evidence type="ECO:0008006" key="3">
    <source>
        <dbReference type="Google" id="ProtNLM"/>
    </source>
</evidence>
<name>A0A4R1HA07_9GAMM</name>
<evidence type="ECO:0000313" key="2">
    <source>
        <dbReference type="Proteomes" id="UP000295707"/>
    </source>
</evidence>
<proteinExistence type="predicted"/>
<keyword evidence="2" id="KW-1185">Reference proteome</keyword>
<reference evidence="1 2" key="1">
    <citation type="submission" date="2019-03" db="EMBL/GenBank/DDBJ databases">
        <title>Genomic Encyclopedia of Type Strains, Phase IV (KMG-IV): sequencing the most valuable type-strain genomes for metagenomic binning, comparative biology and taxonomic classification.</title>
        <authorList>
            <person name="Goeker M."/>
        </authorList>
    </citation>
    <scope>NUCLEOTIDE SEQUENCE [LARGE SCALE GENOMIC DNA]</scope>
    <source>
        <strain evidence="1 2">DSM 19610</strain>
    </source>
</reference>
<dbReference type="EMBL" id="SMFX01000001">
    <property type="protein sequence ID" value="TCK16985.1"/>
    <property type="molecule type" value="Genomic_DNA"/>
</dbReference>
<dbReference type="RefSeq" id="WP_132970904.1">
    <property type="nucleotide sequence ID" value="NZ_SMFX01000001.1"/>
</dbReference>
<dbReference type="OrthoDB" id="9878368at2"/>
<protein>
    <recommendedName>
        <fullName evidence="3">Lipoprotein</fullName>
    </recommendedName>
</protein>
<gene>
    <name evidence="1" type="ORF">DFR30_0205</name>
</gene>
<organism evidence="1 2">
    <name type="scientific">Thiogranum longum</name>
    <dbReference type="NCBI Taxonomy" id="1537524"/>
    <lineage>
        <taxon>Bacteria</taxon>
        <taxon>Pseudomonadati</taxon>
        <taxon>Pseudomonadota</taxon>
        <taxon>Gammaproteobacteria</taxon>
        <taxon>Chromatiales</taxon>
        <taxon>Ectothiorhodospiraceae</taxon>
        <taxon>Thiogranum</taxon>
    </lineage>
</organism>
<sequence>MLRIVIAITSILVSGCLPQSGGPSPKAVLVVSSERYQPDQVLKSLDSIGDSLDKKIDKKEEVIEIGETKYRKYDYYEIAYWYPNNGSKYYGVSLVKWMRGDEETDNRYFIDVYSEGEKCELCNTVKSALDQFKIEYYSACEKSNTRTEYEKIRCGT</sequence>
<dbReference type="AlphaFoldDB" id="A0A4R1HA07"/>
<evidence type="ECO:0000313" key="1">
    <source>
        <dbReference type="EMBL" id="TCK16985.1"/>
    </source>
</evidence>
<comment type="caution">
    <text evidence="1">The sequence shown here is derived from an EMBL/GenBank/DDBJ whole genome shotgun (WGS) entry which is preliminary data.</text>
</comment>
<dbReference type="PROSITE" id="PS51257">
    <property type="entry name" value="PROKAR_LIPOPROTEIN"/>
    <property type="match status" value="1"/>
</dbReference>